<dbReference type="EMBL" id="UZAI01003013">
    <property type="protein sequence ID" value="VDO76443.1"/>
    <property type="molecule type" value="Genomic_DNA"/>
</dbReference>
<evidence type="ECO:0000313" key="2">
    <source>
        <dbReference type="Proteomes" id="UP000277204"/>
    </source>
</evidence>
<reference evidence="1 2" key="1">
    <citation type="submission" date="2018-11" db="EMBL/GenBank/DDBJ databases">
        <authorList>
            <consortium name="Pathogen Informatics"/>
        </authorList>
    </citation>
    <scope>NUCLEOTIDE SEQUENCE [LARGE SCALE GENOMIC DNA]</scope>
    <source>
        <strain evidence="1 2">Zambia</strain>
    </source>
</reference>
<sequence>MFRALQDLLKEETNMENNWEGIKEALTSTSQEDPDSKKHHHKEWISIETLDNSQEKKNKKTAINNSRTRIDKVKAQAEYTETSKKVKKSFGAEKQKYVEDLAMTA</sequence>
<dbReference type="AlphaFoldDB" id="A0A183LUI8"/>
<dbReference type="Proteomes" id="UP000277204">
    <property type="component" value="Unassembled WGS sequence"/>
</dbReference>
<name>A0A183LUI8_9TREM</name>
<gene>
    <name evidence="1" type="ORF">SMRZ_LOCUS7463</name>
</gene>
<evidence type="ECO:0000313" key="1">
    <source>
        <dbReference type="EMBL" id="VDO76443.1"/>
    </source>
</evidence>
<organism evidence="1 2">
    <name type="scientific">Schistosoma margrebowiei</name>
    <dbReference type="NCBI Taxonomy" id="48269"/>
    <lineage>
        <taxon>Eukaryota</taxon>
        <taxon>Metazoa</taxon>
        <taxon>Spiralia</taxon>
        <taxon>Lophotrochozoa</taxon>
        <taxon>Platyhelminthes</taxon>
        <taxon>Trematoda</taxon>
        <taxon>Digenea</taxon>
        <taxon>Strigeidida</taxon>
        <taxon>Schistosomatoidea</taxon>
        <taxon>Schistosomatidae</taxon>
        <taxon>Schistosoma</taxon>
    </lineage>
</organism>
<proteinExistence type="predicted"/>
<protein>
    <submittedName>
        <fullName evidence="1">Uncharacterized protein</fullName>
    </submittedName>
</protein>
<keyword evidence="2" id="KW-1185">Reference proteome</keyword>
<accession>A0A183LUI8</accession>